<comment type="subcellular location">
    <subcellularLocation>
        <location evidence="4 14">Cytoplasm</location>
    </subcellularLocation>
</comment>
<reference evidence="18 19" key="1">
    <citation type="submission" date="2016-11" db="EMBL/GenBank/DDBJ databases">
        <authorList>
            <person name="Jaros S."/>
            <person name="Januszkiewicz K."/>
            <person name="Wedrychowicz H."/>
        </authorList>
    </citation>
    <scope>NUCLEOTIDE SEQUENCE [LARGE SCALE GENOMIC DNA]</scope>
    <source>
        <strain evidence="18 19">DSM 8605</strain>
    </source>
</reference>
<evidence type="ECO:0000256" key="6">
    <source>
        <dbReference type="ARBA" id="ARBA00012180"/>
    </source>
</evidence>
<dbReference type="PANTHER" id="PTHR10954:SF18">
    <property type="entry name" value="RIBONUCLEASE HII"/>
    <property type="match status" value="1"/>
</dbReference>
<evidence type="ECO:0000256" key="13">
    <source>
        <dbReference type="ARBA" id="ARBA00023211"/>
    </source>
</evidence>
<dbReference type="STRING" id="1121316.SAMN02745207_00321"/>
<keyword evidence="19" id="KW-1185">Reference proteome</keyword>
<comment type="similarity">
    <text evidence="5 14 16">Belongs to the RNase HII family.</text>
</comment>
<keyword evidence="10 14" id="KW-0479">Metal-binding</keyword>
<dbReference type="EMBL" id="FQXM01000002">
    <property type="protein sequence ID" value="SHH18129.1"/>
    <property type="molecule type" value="Genomic_DNA"/>
</dbReference>
<sequence length="269" mass="30363">MNYDFSELKVNDIKNIVNNEVKKQKDHTSLIDALIKDERKSVNKLGQKMVNDLEKIRLEIVRVRNLYNFDVSFGNDILIAGVDEVGRGPLAGPIVAAAVVLKLNINDDKDLILQINDSKKINEKLREELAEIIKEKAIDYNIVELDNRIIDSKGIAFCNNEVLKKSVEGLKTQPSLVLSDGYAIKNCAIKNHYVIKGDSKSASIACASIIAKVYRDKIMKKMSGKYNQYSFEQNVGYGTKDHMNAILEFGPTEIHRLSFLKKLLYNNSI</sequence>
<keyword evidence="11 14" id="KW-0255">Endonuclease</keyword>
<organism evidence="18 19">
    <name type="scientific">Clostridium grantii DSM 8605</name>
    <dbReference type="NCBI Taxonomy" id="1121316"/>
    <lineage>
        <taxon>Bacteria</taxon>
        <taxon>Bacillati</taxon>
        <taxon>Bacillota</taxon>
        <taxon>Clostridia</taxon>
        <taxon>Eubacteriales</taxon>
        <taxon>Clostridiaceae</taxon>
        <taxon>Clostridium</taxon>
    </lineage>
</organism>
<dbReference type="GO" id="GO:0003723">
    <property type="term" value="F:RNA binding"/>
    <property type="evidence" value="ECO:0007669"/>
    <property type="project" value="UniProtKB-UniRule"/>
</dbReference>
<protein>
    <recommendedName>
        <fullName evidence="7 14">Ribonuclease HII</fullName>
        <shortName evidence="14">RNase HII</shortName>
        <ecNumber evidence="6 14">3.1.26.4</ecNumber>
    </recommendedName>
</protein>
<evidence type="ECO:0000256" key="14">
    <source>
        <dbReference type="HAMAP-Rule" id="MF_00052"/>
    </source>
</evidence>
<dbReference type="InterPro" id="IPR024567">
    <property type="entry name" value="RNase_HII/HIII_dom"/>
</dbReference>
<dbReference type="NCBIfam" id="NF000595">
    <property type="entry name" value="PRK00015.1-3"/>
    <property type="match status" value="1"/>
</dbReference>
<evidence type="ECO:0000256" key="16">
    <source>
        <dbReference type="RuleBase" id="RU003515"/>
    </source>
</evidence>
<keyword evidence="13 14" id="KW-0464">Manganese</keyword>
<evidence type="ECO:0000256" key="5">
    <source>
        <dbReference type="ARBA" id="ARBA00007383"/>
    </source>
</evidence>
<dbReference type="GO" id="GO:0005737">
    <property type="term" value="C:cytoplasm"/>
    <property type="evidence" value="ECO:0007669"/>
    <property type="project" value="UniProtKB-SubCell"/>
</dbReference>
<evidence type="ECO:0000256" key="10">
    <source>
        <dbReference type="ARBA" id="ARBA00022723"/>
    </source>
</evidence>
<keyword evidence="8 14" id="KW-0963">Cytoplasm</keyword>
<dbReference type="HAMAP" id="MF_00052_B">
    <property type="entry name" value="RNase_HII_B"/>
    <property type="match status" value="1"/>
</dbReference>
<feature type="domain" description="RNase H type-2" evidence="17">
    <location>
        <begin position="77"/>
        <end position="269"/>
    </location>
</feature>
<evidence type="ECO:0000256" key="1">
    <source>
        <dbReference type="ARBA" id="ARBA00000077"/>
    </source>
</evidence>
<feature type="binding site" evidence="14 15">
    <location>
        <position position="84"/>
    </location>
    <ligand>
        <name>a divalent metal cation</name>
        <dbReference type="ChEBI" id="CHEBI:60240"/>
    </ligand>
</feature>
<feature type="binding site" evidence="14 15">
    <location>
        <position position="180"/>
    </location>
    <ligand>
        <name>a divalent metal cation</name>
        <dbReference type="ChEBI" id="CHEBI:60240"/>
    </ligand>
</feature>
<evidence type="ECO:0000313" key="18">
    <source>
        <dbReference type="EMBL" id="SHH18129.1"/>
    </source>
</evidence>
<evidence type="ECO:0000256" key="2">
    <source>
        <dbReference type="ARBA" id="ARBA00001946"/>
    </source>
</evidence>
<dbReference type="Proteomes" id="UP000184447">
    <property type="component" value="Unassembled WGS sequence"/>
</dbReference>
<evidence type="ECO:0000256" key="7">
    <source>
        <dbReference type="ARBA" id="ARBA00019179"/>
    </source>
</evidence>
<evidence type="ECO:0000256" key="8">
    <source>
        <dbReference type="ARBA" id="ARBA00022490"/>
    </source>
</evidence>
<evidence type="ECO:0000256" key="9">
    <source>
        <dbReference type="ARBA" id="ARBA00022722"/>
    </source>
</evidence>
<gene>
    <name evidence="14" type="primary">rnhB</name>
    <name evidence="18" type="ORF">SAMN02745207_00321</name>
</gene>
<evidence type="ECO:0000256" key="11">
    <source>
        <dbReference type="ARBA" id="ARBA00022759"/>
    </source>
</evidence>
<dbReference type="InterPro" id="IPR022898">
    <property type="entry name" value="RNase_HII"/>
</dbReference>
<dbReference type="GO" id="GO:0004523">
    <property type="term" value="F:RNA-DNA hybrid ribonuclease activity"/>
    <property type="evidence" value="ECO:0007669"/>
    <property type="project" value="UniProtKB-UniRule"/>
</dbReference>
<feature type="binding site" evidence="14 15">
    <location>
        <position position="83"/>
    </location>
    <ligand>
        <name>a divalent metal cation</name>
        <dbReference type="ChEBI" id="CHEBI:60240"/>
    </ligand>
</feature>
<dbReference type="EC" id="3.1.26.4" evidence="6 14"/>
<comment type="function">
    <text evidence="3 14 16">Endonuclease that specifically degrades the RNA of RNA-DNA hybrids.</text>
</comment>
<proteinExistence type="inferred from homology"/>
<evidence type="ECO:0000256" key="15">
    <source>
        <dbReference type="PROSITE-ProRule" id="PRU01319"/>
    </source>
</evidence>
<evidence type="ECO:0000256" key="4">
    <source>
        <dbReference type="ARBA" id="ARBA00004496"/>
    </source>
</evidence>
<name>A0A1M5QWP4_9CLOT</name>
<dbReference type="PANTHER" id="PTHR10954">
    <property type="entry name" value="RIBONUCLEASE H2 SUBUNIT A"/>
    <property type="match status" value="1"/>
</dbReference>
<dbReference type="Gene3D" id="3.30.420.10">
    <property type="entry name" value="Ribonuclease H-like superfamily/Ribonuclease H"/>
    <property type="match status" value="1"/>
</dbReference>
<dbReference type="InterPro" id="IPR012337">
    <property type="entry name" value="RNaseH-like_sf"/>
</dbReference>
<evidence type="ECO:0000259" key="17">
    <source>
        <dbReference type="PROSITE" id="PS51975"/>
    </source>
</evidence>
<accession>A0A1M5QWP4</accession>
<comment type="cofactor">
    <cofactor evidence="14 15">
        <name>Mn(2+)</name>
        <dbReference type="ChEBI" id="CHEBI:29035"/>
    </cofactor>
    <cofactor evidence="14 15">
        <name>Mg(2+)</name>
        <dbReference type="ChEBI" id="CHEBI:18420"/>
    </cofactor>
    <text evidence="14 15">Manganese or magnesium. Binds 1 divalent metal ion per monomer in the absence of substrate. May bind a second metal ion after substrate binding.</text>
</comment>
<dbReference type="SUPFAM" id="SSF53098">
    <property type="entry name" value="Ribonuclease H-like"/>
    <property type="match status" value="1"/>
</dbReference>
<dbReference type="OrthoDB" id="9803420at2"/>
<dbReference type="GO" id="GO:0006298">
    <property type="term" value="P:mismatch repair"/>
    <property type="evidence" value="ECO:0007669"/>
    <property type="project" value="TreeGrafter"/>
</dbReference>
<dbReference type="GO" id="GO:0043137">
    <property type="term" value="P:DNA replication, removal of RNA primer"/>
    <property type="evidence" value="ECO:0007669"/>
    <property type="project" value="TreeGrafter"/>
</dbReference>
<keyword evidence="9 14" id="KW-0540">Nuclease</keyword>
<comment type="catalytic activity">
    <reaction evidence="1 14 15 16">
        <text>Endonucleolytic cleavage to 5'-phosphomonoester.</text>
        <dbReference type="EC" id="3.1.26.4"/>
    </reaction>
</comment>
<dbReference type="InterPro" id="IPR001352">
    <property type="entry name" value="RNase_HII/HIII"/>
</dbReference>
<comment type="cofactor">
    <cofactor evidence="2">
        <name>Mg(2+)</name>
        <dbReference type="ChEBI" id="CHEBI:18420"/>
    </cofactor>
</comment>
<dbReference type="GO" id="GO:0030145">
    <property type="term" value="F:manganese ion binding"/>
    <property type="evidence" value="ECO:0007669"/>
    <property type="project" value="UniProtKB-UniRule"/>
</dbReference>
<dbReference type="Pfam" id="PF01351">
    <property type="entry name" value="RNase_HII"/>
    <property type="match status" value="1"/>
</dbReference>
<evidence type="ECO:0000256" key="3">
    <source>
        <dbReference type="ARBA" id="ARBA00004065"/>
    </source>
</evidence>
<evidence type="ECO:0000313" key="19">
    <source>
        <dbReference type="Proteomes" id="UP000184447"/>
    </source>
</evidence>
<keyword evidence="12 14" id="KW-0378">Hydrolase</keyword>
<dbReference type="RefSeq" id="WP_073336522.1">
    <property type="nucleotide sequence ID" value="NZ_FQXM01000002.1"/>
</dbReference>
<dbReference type="NCBIfam" id="NF000594">
    <property type="entry name" value="PRK00015.1-1"/>
    <property type="match status" value="1"/>
</dbReference>
<dbReference type="CDD" id="cd07182">
    <property type="entry name" value="RNase_HII_bacteria_HII_like"/>
    <property type="match status" value="1"/>
</dbReference>
<dbReference type="InterPro" id="IPR036397">
    <property type="entry name" value="RNaseH_sf"/>
</dbReference>
<dbReference type="AlphaFoldDB" id="A0A1M5QWP4"/>
<dbReference type="PROSITE" id="PS51975">
    <property type="entry name" value="RNASE_H_2"/>
    <property type="match status" value="1"/>
</dbReference>
<dbReference type="GO" id="GO:0032299">
    <property type="term" value="C:ribonuclease H2 complex"/>
    <property type="evidence" value="ECO:0007669"/>
    <property type="project" value="TreeGrafter"/>
</dbReference>
<evidence type="ECO:0000256" key="12">
    <source>
        <dbReference type="ARBA" id="ARBA00022801"/>
    </source>
</evidence>